<protein>
    <recommendedName>
        <fullName evidence="3">F-box domain-containing protein</fullName>
    </recommendedName>
</protein>
<dbReference type="InParanoid" id="A0A409WE97"/>
<keyword evidence="2" id="KW-1185">Reference proteome</keyword>
<evidence type="ECO:0008006" key="3">
    <source>
        <dbReference type="Google" id="ProtNLM"/>
    </source>
</evidence>
<dbReference type="Gene3D" id="3.80.10.10">
    <property type="entry name" value="Ribonuclease Inhibitor"/>
    <property type="match status" value="1"/>
</dbReference>
<dbReference type="OrthoDB" id="3118338at2759"/>
<organism evidence="1 2">
    <name type="scientific">Panaeolus cyanescens</name>
    <dbReference type="NCBI Taxonomy" id="181874"/>
    <lineage>
        <taxon>Eukaryota</taxon>
        <taxon>Fungi</taxon>
        <taxon>Dikarya</taxon>
        <taxon>Basidiomycota</taxon>
        <taxon>Agaricomycotina</taxon>
        <taxon>Agaricomycetes</taxon>
        <taxon>Agaricomycetidae</taxon>
        <taxon>Agaricales</taxon>
        <taxon>Agaricineae</taxon>
        <taxon>Galeropsidaceae</taxon>
        <taxon>Panaeolus</taxon>
    </lineage>
</organism>
<dbReference type="Proteomes" id="UP000284842">
    <property type="component" value="Unassembled WGS sequence"/>
</dbReference>
<comment type="caution">
    <text evidence="1">The sequence shown here is derived from an EMBL/GenBank/DDBJ whole genome shotgun (WGS) entry which is preliminary data.</text>
</comment>
<evidence type="ECO:0000313" key="1">
    <source>
        <dbReference type="EMBL" id="PPQ76826.1"/>
    </source>
</evidence>
<evidence type="ECO:0000313" key="2">
    <source>
        <dbReference type="Proteomes" id="UP000284842"/>
    </source>
</evidence>
<proteinExistence type="predicted"/>
<dbReference type="AlphaFoldDB" id="A0A409WE97"/>
<reference evidence="1 2" key="1">
    <citation type="journal article" date="2018" name="Evol. Lett.">
        <title>Horizontal gene cluster transfer increased hallucinogenic mushroom diversity.</title>
        <authorList>
            <person name="Reynolds H.T."/>
            <person name="Vijayakumar V."/>
            <person name="Gluck-Thaler E."/>
            <person name="Korotkin H.B."/>
            <person name="Matheny P.B."/>
            <person name="Slot J.C."/>
        </authorList>
    </citation>
    <scope>NUCLEOTIDE SEQUENCE [LARGE SCALE GENOMIC DNA]</scope>
    <source>
        <strain evidence="1 2">2629</strain>
    </source>
</reference>
<dbReference type="EMBL" id="NHTK01005528">
    <property type="protein sequence ID" value="PPQ76826.1"/>
    <property type="molecule type" value="Genomic_DNA"/>
</dbReference>
<dbReference type="InterPro" id="IPR032675">
    <property type="entry name" value="LRR_dom_sf"/>
</dbReference>
<dbReference type="SUPFAM" id="SSF52047">
    <property type="entry name" value="RNI-like"/>
    <property type="match status" value="1"/>
</dbReference>
<accession>A0A409WE97</accession>
<gene>
    <name evidence="1" type="ORF">CVT24_010970</name>
</gene>
<sequence>MSNLPNLSHPNSSQNDPVLPFELFARIIDDVASELCGNFYSKKTRADVISLSLVCHTFNELCRPHLFQLVEILDADDKSNERHITRQLSALLLNHPSPQRITSFIQHLTYSGYPTLNSAIGPELDNINQHNDFCHPLLQFPSVKTLYVTLHRRYPYSLCSDKSRLTISALFGTYIRGGTLTSLVLAQITELPILDLALCPNLHTLYLRRCTFSVPPQTSLLSRIETTTTTPFLPFSLRTCVARGLNTQSLILAILCVCPRLIDLDLITKGGPAHSNPLLEAKTTTCSVIFPDLKKLELCYTTWDYACGVAAQEGVKAFPDLRSLSLFITRESAAHTDDPYAILQHVQSLERLHIQDERLVDSSLLNNLDICFSHCQSTMQSISIVYNVDKRERFMELLARICSALETMGTGSRLETFDLEIHTMGHVWPDMHDFTQCKLWQRLDYILGGLGRKGRFEALKEVRVVVCTTTHGVQRDEMVWENERFRACFVELGGRSEVVLSVRIK</sequence>
<name>A0A409WE97_9AGAR</name>